<proteinExistence type="inferred from homology"/>
<evidence type="ECO:0000256" key="1">
    <source>
        <dbReference type="ARBA" id="ARBA00003088"/>
    </source>
</evidence>
<dbReference type="PANTHER" id="PTHR38007:SF1">
    <property type="entry name" value="CRISPR SYSTEM CMS PROTEIN CSM5"/>
    <property type="match status" value="1"/>
</dbReference>
<feature type="domain" description="CRISPR type III-associated protein" evidence="7">
    <location>
        <begin position="9"/>
        <end position="258"/>
    </location>
</feature>
<sequence length="378" mass="43675">MADTFQVLLETVSPVHIGNGEKLSPYTDYVYDDNDGTVYIFDPIKIEKALSELDNSDEAIDEFVEMVMAKGRSNQQKYSLKNFFSTWNINYKSLAAFTIKTDANIKTEEIHQLIKSGNRPYIPGSSIKGAIRTALLYHHRKEEGYTISQALNDLNKRNRNRSPNGEDLFGKGGEDVFKFLHISDTSFLSPNDIGIVKTVRYHLRKQKTGISITKEVIPENKRLSFRLQVKATPQMKLDKRFSYFYKENGFTGEKKILQIVNQFTKQILDFELEYLNKYVPHLKQLIAFYQRLKDAAESFERKGNGAVLRIGSGKTFYDNTIVHLFDENDSLRLIRQTYRNSTEPFPIERAVIDRGNVYESTMGWVYLYDERTIGKEKG</sequence>
<evidence type="ECO:0000256" key="5">
    <source>
        <dbReference type="ARBA" id="ARBA00023118"/>
    </source>
</evidence>
<dbReference type="InterPro" id="IPR010173">
    <property type="entry name" value="CRISPR-assoc_Csm5"/>
</dbReference>
<accession>A0A9E8LV13</accession>
<keyword evidence="5" id="KW-0051">Antiviral defense</keyword>
<dbReference type="KEGG" id="faf:OE104_00230"/>
<comment type="similarity">
    <text evidence="2">Belongs to the CRISPR-associated Csm5 family.</text>
</comment>
<organism evidence="8 9">
    <name type="scientific">Fervidibacillus albus</name>
    <dbReference type="NCBI Taxonomy" id="2980026"/>
    <lineage>
        <taxon>Bacteria</taxon>
        <taxon>Bacillati</taxon>
        <taxon>Bacillota</taxon>
        <taxon>Bacilli</taxon>
        <taxon>Bacillales</taxon>
        <taxon>Bacillaceae</taxon>
        <taxon>Fervidibacillus</taxon>
    </lineage>
</organism>
<evidence type="ECO:0000259" key="7">
    <source>
        <dbReference type="Pfam" id="PF03787"/>
    </source>
</evidence>
<evidence type="ECO:0000313" key="9">
    <source>
        <dbReference type="Proteomes" id="UP001164718"/>
    </source>
</evidence>
<evidence type="ECO:0000256" key="2">
    <source>
        <dbReference type="ARBA" id="ARBA00006680"/>
    </source>
</evidence>
<dbReference type="PANTHER" id="PTHR38007">
    <property type="entry name" value="CRISPR SYSTEM CMS PROTEIN CSM5"/>
    <property type="match status" value="1"/>
</dbReference>
<dbReference type="GO" id="GO:0051607">
    <property type="term" value="P:defense response to virus"/>
    <property type="evidence" value="ECO:0007669"/>
    <property type="project" value="UniProtKB-KW"/>
</dbReference>
<gene>
    <name evidence="8" type="primary">csm5</name>
    <name evidence="8" type="ORF">OE104_00230</name>
</gene>
<evidence type="ECO:0000256" key="6">
    <source>
        <dbReference type="ARBA" id="ARBA00031720"/>
    </source>
</evidence>
<dbReference type="RefSeq" id="WP_275417627.1">
    <property type="nucleotide sequence ID" value="NZ_CP106878.1"/>
</dbReference>
<evidence type="ECO:0000256" key="4">
    <source>
        <dbReference type="ARBA" id="ARBA00022884"/>
    </source>
</evidence>
<dbReference type="Pfam" id="PF03787">
    <property type="entry name" value="RAMPs"/>
    <property type="match status" value="1"/>
</dbReference>
<comment type="function">
    <text evidence="1">This subunit might be involved in maturation of a crRNA intermediate to its mature form.</text>
</comment>
<dbReference type="NCBIfam" id="TIGR01899">
    <property type="entry name" value="cas_TM1807_csm5"/>
    <property type="match status" value="1"/>
</dbReference>
<dbReference type="GO" id="GO:0003723">
    <property type="term" value="F:RNA binding"/>
    <property type="evidence" value="ECO:0007669"/>
    <property type="project" value="UniProtKB-KW"/>
</dbReference>
<dbReference type="InterPro" id="IPR005537">
    <property type="entry name" value="RAMP_III_fam"/>
</dbReference>
<dbReference type="AlphaFoldDB" id="A0A9E8LV13"/>
<keyword evidence="4" id="KW-0694">RNA-binding</keyword>
<evidence type="ECO:0000313" key="8">
    <source>
        <dbReference type="EMBL" id="WAA09845.1"/>
    </source>
</evidence>
<keyword evidence="9" id="KW-1185">Reference proteome</keyword>
<reference evidence="8" key="1">
    <citation type="submission" date="2022-09" db="EMBL/GenBank/DDBJ databases">
        <title>Complete Genomes of Fervidibacillus albus and Fervidibacillus halotolerans isolated from tidal flat sediments.</title>
        <authorList>
            <person name="Kwon K.K."/>
            <person name="Yang S.-H."/>
            <person name="Park M.J."/>
            <person name="Oh H.-M."/>
        </authorList>
    </citation>
    <scope>NUCLEOTIDE SEQUENCE</scope>
    <source>
        <strain evidence="8">MEBiC13591</strain>
    </source>
</reference>
<dbReference type="EMBL" id="CP106878">
    <property type="protein sequence ID" value="WAA09845.1"/>
    <property type="molecule type" value="Genomic_DNA"/>
</dbReference>
<protein>
    <recommendedName>
        <fullName evidence="3">CRISPR system Cms protein Csm5</fullName>
    </recommendedName>
    <alternativeName>
        <fullName evidence="6">CRISPR type III A-associated protein Csm5</fullName>
    </alternativeName>
</protein>
<dbReference type="Proteomes" id="UP001164718">
    <property type="component" value="Chromosome"/>
</dbReference>
<evidence type="ECO:0000256" key="3">
    <source>
        <dbReference type="ARBA" id="ARBA00016113"/>
    </source>
</evidence>
<name>A0A9E8LV13_9BACI</name>